<protein>
    <submittedName>
        <fullName evidence="1">Uncharacterized protein</fullName>
    </submittedName>
</protein>
<evidence type="ECO:0000313" key="2">
    <source>
        <dbReference type="Proteomes" id="UP001159427"/>
    </source>
</evidence>
<feature type="non-terminal residue" evidence="1">
    <location>
        <position position="1"/>
    </location>
</feature>
<proteinExistence type="predicted"/>
<comment type="caution">
    <text evidence="1">The sequence shown here is derived from an EMBL/GenBank/DDBJ whole genome shotgun (WGS) entry which is preliminary data.</text>
</comment>
<organism evidence="1 2">
    <name type="scientific">Porites evermanni</name>
    <dbReference type="NCBI Taxonomy" id="104178"/>
    <lineage>
        <taxon>Eukaryota</taxon>
        <taxon>Metazoa</taxon>
        <taxon>Cnidaria</taxon>
        <taxon>Anthozoa</taxon>
        <taxon>Hexacorallia</taxon>
        <taxon>Scleractinia</taxon>
        <taxon>Fungiina</taxon>
        <taxon>Poritidae</taxon>
        <taxon>Porites</taxon>
    </lineage>
</organism>
<reference evidence="1 2" key="1">
    <citation type="submission" date="2022-05" db="EMBL/GenBank/DDBJ databases">
        <authorList>
            <consortium name="Genoscope - CEA"/>
            <person name="William W."/>
        </authorList>
    </citation>
    <scope>NUCLEOTIDE SEQUENCE [LARGE SCALE GENOMIC DNA]</scope>
</reference>
<sequence length="127" mass="14593">NRSQAQAGGKPWFNNNPFTVMKMNRRISRCTGCRGTLPKNPDNSPCLPPFDLVVQHLEKDEYPFKDPLTGAVQKRISPEKPKYYHPSPSCILQRHPYFNTSMLRLQEGLNIDSVHEEYLATVFSINM</sequence>
<evidence type="ECO:0000313" key="1">
    <source>
        <dbReference type="EMBL" id="CAH3024779.1"/>
    </source>
</evidence>
<name>A0ABN8M574_9CNID</name>
<accession>A0ABN8M574</accession>
<dbReference type="EMBL" id="CALNXI010000320">
    <property type="protein sequence ID" value="CAH3024779.1"/>
    <property type="molecule type" value="Genomic_DNA"/>
</dbReference>
<keyword evidence="2" id="KW-1185">Reference proteome</keyword>
<dbReference type="Proteomes" id="UP001159427">
    <property type="component" value="Unassembled WGS sequence"/>
</dbReference>
<gene>
    <name evidence="1" type="ORF">PEVE_00024036</name>
</gene>